<sequence>MRQRSESRLTSRYRECRPIIHSSFLNLSVSIQTIFHSRPHYVFSQSTASKGAPMAIAAVVVLPIGLLFFLSGLMINFLQVFFFVLVRPCSKNMYRKINAYLAELLWLEIIWLFDWWAHIKVDLYIDSETLELMGKEHALVICNHKSDIDWLIGWVLAQRSGCLSSTLALIKKSLRFLPVIGWSMWFTEYIFLERSWSKDEHTLKEGFENLRDFPMPFWLAVFVEGTRFTQAKLLAAQEFAIATKLPVPRNVLIPRTKGFVAAVNHLRSFVPAIYNCTVAIPKDEPLPTILRMFRGKSSTVHVHVKRHLMHELPETNGDIRQWCRDIFLEKDASLELHQSENTFGDMECHGIGRPKKSLFVVIIWSCFLLFGLYEFFEWCSFSWGTISFCAAFLLLVMISMQVMILFSQSEKSNPPESSTLNSEDTMNQKLIP</sequence>
<evidence type="ECO:0000313" key="2">
    <source>
        <dbReference type="Proteomes" id="UP001055811"/>
    </source>
</evidence>
<gene>
    <name evidence="1" type="ORF">L2E82_33000</name>
</gene>
<keyword evidence="2" id="KW-1185">Reference proteome</keyword>
<name>A0ACB9BHF9_CICIN</name>
<proteinExistence type="predicted"/>
<accession>A0ACB9BHF9</accession>
<reference evidence="1 2" key="2">
    <citation type="journal article" date="2022" name="Mol. Ecol. Resour.">
        <title>The genomes of chicory, endive, great burdock and yacon provide insights into Asteraceae paleo-polyploidization history and plant inulin production.</title>
        <authorList>
            <person name="Fan W."/>
            <person name="Wang S."/>
            <person name="Wang H."/>
            <person name="Wang A."/>
            <person name="Jiang F."/>
            <person name="Liu H."/>
            <person name="Zhao H."/>
            <person name="Xu D."/>
            <person name="Zhang Y."/>
        </authorList>
    </citation>
    <scope>NUCLEOTIDE SEQUENCE [LARGE SCALE GENOMIC DNA]</scope>
    <source>
        <strain evidence="2">cv. Punajuju</strain>
        <tissue evidence="1">Leaves</tissue>
    </source>
</reference>
<dbReference type="Proteomes" id="UP001055811">
    <property type="component" value="Linkage Group LG06"/>
</dbReference>
<evidence type="ECO:0000313" key="1">
    <source>
        <dbReference type="EMBL" id="KAI3721979.1"/>
    </source>
</evidence>
<comment type="caution">
    <text evidence="1">The sequence shown here is derived from an EMBL/GenBank/DDBJ whole genome shotgun (WGS) entry which is preliminary data.</text>
</comment>
<protein>
    <submittedName>
        <fullName evidence="1">Uncharacterized protein</fullName>
    </submittedName>
</protein>
<reference evidence="2" key="1">
    <citation type="journal article" date="2022" name="Mol. Ecol. Resour.">
        <title>The genomes of chicory, endive, great burdock and yacon provide insights into Asteraceae palaeo-polyploidization history and plant inulin production.</title>
        <authorList>
            <person name="Fan W."/>
            <person name="Wang S."/>
            <person name="Wang H."/>
            <person name="Wang A."/>
            <person name="Jiang F."/>
            <person name="Liu H."/>
            <person name="Zhao H."/>
            <person name="Xu D."/>
            <person name="Zhang Y."/>
        </authorList>
    </citation>
    <scope>NUCLEOTIDE SEQUENCE [LARGE SCALE GENOMIC DNA]</scope>
    <source>
        <strain evidence="2">cv. Punajuju</strain>
    </source>
</reference>
<dbReference type="EMBL" id="CM042014">
    <property type="protein sequence ID" value="KAI3721979.1"/>
    <property type="molecule type" value="Genomic_DNA"/>
</dbReference>
<organism evidence="1 2">
    <name type="scientific">Cichorium intybus</name>
    <name type="common">Chicory</name>
    <dbReference type="NCBI Taxonomy" id="13427"/>
    <lineage>
        <taxon>Eukaryota</taxon>
        <taxon>Viridiplantae</taxon>
        <taxon>Streptophyta</taxon>
        <taxon>Embryophyta</taxon>
        <taxon>Tracheophyta</taxon>
        <taxon>Spermatophyta</taxon>
        <taxon>Magnoliopsida</taxon>
        <taxon>eudicotyledons</taxon>
        <taxon>Gunneridae</taxon>
        <taxon>Pentapetalae</taxon>
        <taxon>asterids</taxon>
        <taxon>campanulids</taxon>
        <taxon>Asterales</taxon>
        <taxon>Asteraceae</taxon>
        <taxon>Cichorioideae</taxon>
        <taxon>Cichorieae</taxon>
        <taxon>Cichoriinae</taxon>
        <taxon>Cichorium</taxon>
    </lineage>
</organism>